<organism evidence="2 3">
    <name type="scientific">Drosophila navojoa</name>
    <name type="common">Fruit fly</name>
    <dbReference type="NCBI Taxonomy" id="7232"/>
    <lineage>
        <taxon>Eukaryota</taxon>
        <taxon>Metazoa</taxon>
        <taxon>Ecdysozoa</taxon>
        <taxon>Arthropoda</taxon>
        <taxon>Hexapoda</taxon>
        <taxon>Insecta</taxon>
        <taxon>Pterygota</taxon>
        <taxon>Neoptera</taxon>
        <taxon>Endopterygota</taxon>
        <taxon>Diptera</taxon>
        <taxon>Brachycera</taxon>
        <taxon>Muscomorpha</taxon>
        <taxon>Ephydroidea</taxon>
        <taxon>Drosophilidae</taxon>
        <taxon>Drosophila</taxon>
    </lineage>
</organism>
<gene>
    <name evidence="2" type="ORF">AWZ03_013066</name>
</gene>
<comment type="caution">
    <text evidence="2">The sequence shown here is derived from an EMBL/GenBank/DDBJ whole genome shotgun (WGS) entry which is preliminary data.</text>
</comment>
<evidence type="ECO:0000313" key="3">
    <source>
        <dbReference type="Proteomes" id="UP000295192"/>
    </source>
</evidence>
<reference evidence="2 3" key="1">
    <citation type="journal article" date="2019" name="J. Hered.">
        <title>An Improved Genome Assembly for Drosophila navojoa, the Basal Species in the mojavensis Cluster.</title>
        <authorList>
            <person name="Vanderlinde T."/>
            <person name="Dupim E.G."/>
            <person name="Nazario-Yepiz N.O."/>
            <person name="Carvalho A.B."/>
        </authorList>
    </citation>
    <scope>NUCLEOTIDE SEQUENCE [LARGE SCALE GENOMIC DNA]</scope>
    <source>
        <strain evidence="2">Navoj_Jal97</strain>
        <tissue evidence="2">Whole organism</tissue>
    </source>
</reference>
<feature type="compositionally biased region" description="Polar residues" evidence="1">
    <location>
        <begin position="1"/>
        <end position="20"/>
    </location>
</feature>
<evidence type="ECO:0000256" key="1">
    <source>
        <dbReference type="SAM" id="MobiDB-lite"/>
    </source>
</evidence>
<dbReference type="AlphaFoldDB" id="A0A484AVL3"/>
<proteinExistence type="predicted"/>
<protein>
    <submittedName>
        <fullName evidence="2">Uncharacterized protein</fullName>
    </submittedName>
</protein>
<feature type="region of interest" description="Disordered" evidence="1">
    <location>
        <begin position="147"/>
        <end position="166"/>
    </location>
</feature>
<evidence type="ECO:0000313" key="2">
    <source>
        <dbReference type="EMBL" id="TDG40506.1"/>
    </source>
</evidence>
<dbReference type="EMBL" id="LSRL02000549">
    <property type="protein sequence ID" value="TDG40506.1"/>
    <property type="molecule type" value="Genomic_DNA"/>
</dbReference>
<keyword evidence="3" id="KW-1185">Reference proteome</keyword>
<dbReference type="Proteomes" id="UP000295192">
    <property type="component" value="Unassembled WGS sequence"/>
</dbReference>
<feature type="compositionally biased region" description="Low complexity" evidence="1">
    <location>
        <begin position="151"/>
        <end position="166"/>
    </location>
</feature>
<sequence>MERSSSQEFPTRMISNSSIGSGDCHASPSIMKLFKTVAANNYIKDQVDRQVEEQVTNAIQRFYRTVRTSLSGLERLLEDQVVPRMDKSHADHERLVKRMMRCLNDLCPMMVSYKDYLEDGASFCQDLPYELDEHMKCFRKEQDNPIARIPSQASQTSQTSQSSKTITEIVTEPQSISQLTGSIPESTKEEYRPAESARNLKEISRRLLETNLLLQKSSYSLYMNRFTFPTPSPLPQPRLFKSVLLALPVKIIQ</sequence>
<feature type="region of interest" description="Disordered" evidence="1">
    <location>
        <begin position="1"/>
        <end position="24"/>
    </location>
</feature>
<name>A0A484AVL3_DRONA</name>
<accession>A0A484AVL3</accession>